<keyword evidence="1" id="KW-0472">Membrane</keyword>
<evidence type="ECO:0000313" key="3">
    <source>
        <dbReference type="EMBL" id="KKL21309.1"/>
    </source>
</evidence>
<protein>
    <recommendedName>
        <fullName evidence="2">GGDEF domain-containing protein</fullName>
    </recommendedName>
</protein>
<organism evidence="3">
    <name type="scientific">marine sediment metagenome</name>
    <dbReference type="NCBI Taxonomy" id="412755"/>
    <lineage>
        <taxon>unclassified sequences</taxon>
        <taxon>metagenomes</taxon>
        <taxon>ecological metagenomes</taxon>
    </lineage>
</organism>
<dbReference type="InterPro" id="IPR043128">
    <property type="entry name" value="Rev_trsase/Diguanyl_cyclase"/>
</dbReference>
<feature type="transmembrane region" description="Helical" evidence="1">
    <location>
        <begin position="147"/>
        <end position="174"/>
    </location>
</feature>
<feature type="transmembrane region" description="Helical" evidence="1">
    <location>
        <begin position="63"/>
        <end position="86"/>
    </location>
</feature>
<dbReference type="Pfam" id="PF00990">
    <property type="entry name" value="GGDEF"/>
    <property type="match status" value="1"/>
</dbReference>
<proteinExistence type="predicted"/>
<sequence length="286" mass="31899">MMHLPTIIIISIILNTIISSFLMSLYVLRKQKTYLYWCCSCLIFVFAQVTAALRAFIDLSFVTHYIADLFIIAAPLAAILGIHAYNSTEQNKFTACIAVLLASMIILLPIYSSSFGQLYTTVVIACCFCYAAYALNKLHLGRISHFLLLQICFVVHAIIMFCQAALLLSAATALLDTQQALAIILISHIVISTCTALVWPVLMFLESEQVLTDLANLDPLTGLLNRRAFLNLSATHLQQANDCQKELCALMIDIDYQLCRLISASMLYDYDSLVYSLNQVLHSKGY</sequence>
<feature type="domain" description="GGDEF" evidence="2">
    <location>
        <begin position="215"/>
        <end position="256"/>
    </location>
</feature>
<comment type="caution">
    <text evidence="3">The sequence shown here is derived from an EMBL/GenBank/DDBJ whole genome shotgun (WGS) entry which is preliminary data.</text>
</comment>
<name>A0A0F9BHG9_9ZZZZ</name>
<dbReference type="InterPro" id="IPR000160">
    <property type="entry name" value="GGDEF_dom"/>
</dbReference>
<feature type="transmembrane region" description="Helical" evidence="1">
    <location>
        <begin position="34"/>
        <end position="57"/>
    </location>
</feature>
<evidence type="ECO:0000259" key="2">
    <source>
        <dbReference type="Pfam" id="PF00990"/>
    </source>
</evidence>
<keyword evidence="1" id="KW-1133">Transmembrane helix</keyword>
<accession>A0A0F9BHG9</accession>
<feature type="transmembrane region" description="Helical" evidence="1">
    <location>
        <begin position="180"/>
        <end position="205"/>
    </location>
</feature>
<feature type="transmembrane region" description="Helical" evidence="1">
    <location>
        <begin position="117"/>
        <end position="135"/>
    </location>
</feature>
<dbReference type="Gene3D" id="3.30.70.270">
    <property type="match status" value="1"/>
</dbReference>
<reference evidence="3" key="1">
    <citation type="journal article" date="2015" name="Nature">
        <title>Complex archaea that bridge the gap between prokaryotes and eukaryotes.</title>
        <authorList>
            <person name="Spang A."/>
            <person name="Saw J.H."/>
            <person name="Jorgensen S.L."/>
            <person name="Zaremba-Niedzwiedzka K."/>
            <person name="Martijn J."/>
            <person name="Lind A.E."/>
            <person name="van Eijk R."/>
            <person name="Schleper C."/>
            <person name="Guy L."/>
            <person name="Ettema T.J."/>
        </authorList>
    </citation>
    <scope>NUCLEOTIDE SEQUENCE</scope>
</reference>
<dbReference type="AlphaFoldDB" id="A0A0F9BHG9"/>
<gene>
    <name evidence="3" type="ORF">LCGC14_2446760</name>
</gene>
<evidence type="ECO:0000256" key="1">
    <source>
        <dbReference type="SAM" id="Phobius"/>
    </source>
</evidence>
<feature type="transmembrane region" description="Helical" evidence="1">
    <location>
        <begin position="93"/>
        <end position="111"/>
    </location>
</feature>
<feature type="transmembrane region" description="Helical" evidence="1">
    <location>
        <begin position="6"/>
        <end position="27"/>
    </location>
</feature>
<dbReference type="EMBL" id="LAZR01037784">
    <property type="protein sequence ID" value="KKL21309.1"/>
    <property type="molecule type" value="Genomic_DNA"/>
</dbReference>
<keyword evidence="1" id="KW-0812">Transmembrane</keyword>